<dbReference type="Pfam" id="PF01709">
    <property type="entry name" value="Transcrip_reg"/>
    <property type="match status" value="1"/>
</dbReference>
<feature type="domain" description="TACO1/YebC-like N-terminal" evidence="8">
    <location>
        <begin position="4"/>
        <end position="74"/>
    </location>
</feature>
<dbReference type="InterPro" id="IPR017856">
    <property type="entry name" value="Integrase-like_N"/>
</dbReference>
<evidence type="ECO:0000256" key="6">
    <source>
        <dbReference type="HAMAP-Rule" id="MF_00693"/>
    </source>
</evidence>
<dbReference type="HAMAP" id="MF_00693">
    <property type="entry name" value="Transcrip_reg_TACO1"/>
    <property type="match status" value="1"/>
</dbReference>
<dbReference type="GO" id="GO:0006355">
    <property type="term" value="P:regulation of DNA-templated transcription"/>
    <property type="evidence" value="ECO:0007669"/>
    <property type="project" value="UniProtKB-UniRule"/>
</dbReference>
<dbReference type="InterPro" id="IPR026564">
    <property type="entry name" value="Transcrip_reg_TACO1-like_dom3"/>
</dbReference>
<evidence type="ECO:0000256" key="1">
    <source>
        <dbReference type="ARBA" id="ARBA00008724"/>
    </source>
</evidence>
<evidence type="ECO:0000313" key="9">
    <source>
        <dbReference type="EMBL" id="ADZ90723.1"/>
    </source>
</evidence>
<gene>
    <name evidence="9" type="ordered locus">Marme_1456</name>
</gene>
<feature type="domain" description="TACO1/YebC-like second and third" evidence="7">
    <location>
        <begin position="81"/>
        <end position="236"/>
    </location>
</feature>
<organism evidence="9 10">
    <name type="scientific">Marinomonas mediterranea (strain ATCC 700492 / JCM 21426 / NBRC 103028 / MMB-1)</name>
    <dbReference type="NCBI Taxonomy" id="717774"/>
    <lineage>
        <taxon>Bacteria</taxon>
        <taxon>Pseudomonadati</taxon>
        <taxon>Pseudomonadota</taxon>
        <taxon>Gammaproteobacteria</taxon>
        <taxon>Oceanospirillales</taxon>
        <taxon>Oceanospirillaceae</taxon>
        <taxon>Marinomonas</taxon>
    </lineage>
</organism>
<keyword evidence="10" id="KW-1185">Reference proteome</keyword>
<dbReference type="InterPro" id="IPR048300">
    <property type="entry name" value="TACO1_YebC-like_2nd/3rd_dom"/>
</dbReference>
<name>F2JXB7_MARM1</name>
<dbReference type="OrthoDB" id="9781053at2"/>
<protein>
    <recommendedName>
        <fullName evidence="6">Probable transcriptional regulatory protein Marme_1456</fullName>
    </recommendedName>
</protein>
<keyword evidence="4 6" id="KW-0238">DNA-binding</keyword>
<dbReference type="KEGG" id="mme:Marme_1456"/>
<dbReference type="Gene3D" id="3.30.70.980">
    <property type="match status" value="2"/>
</dbReference>
<dbReference type="PANTHER" id="PTHR12532">
    <property type="entry name" value="TRANSLATIONAL ACTIVATOR OF CYTOCHROME C OXIDASE 1"/>
    <property type="match status" value="1"/>
</dbReference>
<dbReference type="InterPro" id="IPR049083">
    <property type="entry name" value="TACO1_YebC_N"/>
</dbReference>
<dbReference type="Gene3D" id="1.10.10.200">
    <property type="match status" value="1"/>
</dbReference>
<evidence type="ECO:0000256" key="3">
    <source>
        <dbReference type="ARBA" id="ARBA00023015"/>
    </source>
</evidence>
<evidence type="ECO:0000259" key="8">
    <source>
        <dbReference type="Pfam" id="PF20772"/>
    </source>
</evidence>
<dbReference type="Pfam" id="PF20772">
    <property type="entry name" value="TACO1_YebC_N"/>
    <property type="match status" value="1"/>
</dbReference>
<keyword evidence="5 6" id="KW-0804">Transcription</keyword>
<sequence length="238" mass="26287">MGRAYQNRKESMAKTSDQKAKVYSKYGREIYVCAKSGGGDPNGNLALRSLIDRAKKDQVPGHVIDKALDKAQGGGGEDFDTARYEGFGPGNTMVIVDCLSDNPNRTFGDVRTCFNKVKSKIGTQGSVSHMFDHSAIFVFSAEDEEAVLEALMMADVDVTDIELEEGKATVFTPNNEYGKARAAILEAYPGVEFDVDEIQFVPQVTTEISGETVEQFERFLDLLNDLDDVQRVFHNAEY</sequence>
<dbReference type="FunFam" id="1.10.10.200:FF:000003">
    <property type="entry name" value="Probable transcriptional regulatory protein YeeN"/>
    <property type="match status" value="1"/>
</dbReference>
<dbReference type="InterPro" id="IPR029072">
    <property type="entry name" value="YebC-like"/>
</dbReference>
<evidence type="ECO:0000313" key="10">
    <source>
        <dbReference type="Proteomes" id="UP000001062"/>
    </source>
</evidence>
<comment type="subcellular location">
    <subcellularLocation>
        <location evidence="6">Cytoplasm</location>
    </subcellularLocation>
</comment>
<dbReference type="GO" id="GO:0003677">
    <property type="term" value="F:DNA binding"/>
    <property type="evidence" value="ECO:0007669"/>
    <property type="project" value="UniProtKB-UniRule"/>
</dbReference>
<comment type="similarity">
    <text evidence="1 6">Belongs to the TACO1 family.</text>
</comment>
<dbReference type="NCBIfam" id="NF009044">
    <property type="entry name" value="PRK12378.1"/>
    <property type="match status" value="1"/>
</dbReference>
<dbReference type="Proteomes" id="UP000001062">
    <property type="component" value="Chromosome"/>
</dbReference>
<dbReference type="RefSeq" id="WP_013660628.1">
    <property type="nucleotide sequence ID" value="NC_015276.1"/>
</dbReference>
<dbReference type="AlphaFoldDB" id="F2JXB7"/>
<evidence type="ECO:0000256" key="5">
    <source>
        <dbReference type="ARBA" id="ARBA00023163"/>
    </source>
</evidence>
<keyword evidence="2 6" id="KW-0963">Cytoplasm</keyword>
<dbReference type="InterPro" id="IPR002876">
    <property type="entry name" value="Transcrip_reg_TACO1-like"/>
</dbReference>
<dbReference type="EMBL" id="CP002583">
    <property type="protein sequence ID" value="ADZ90723.1"/>
    <property type="molecule type" value="Genomic_DNA"/>
</dbReference>
<reference evidence="9 10" key="1">
    <citation type="journal article" date="2012" name="Stand. Genomic Sci.">
        <title>Complete genome sequence of the melanogenic marine bacterium Marinomonas mediterranea type strain (MMB-1(T)).</title>
        <authorList>
            <person name="Lucas-Elio P."/>
            <person name="Goodwin L."/>
            <person name="Woyke T."/>
            <person name="Pitluck S."/>
            <person name="Nolan M."/>
            <person name="Kyrpides N.C."/>
            <person name="Detter J.C."/>
            <person name="Copeland A."/>
            <person name="Teshima H."/>
            <person name="Bruce D."/>
            <person name="Detter C."/>
            <person name="Tapia R."/>
            <person name="Han S."/>
            <person name="Land M.L."/>
            <person name="Ivanova N."/>
            <person name="Mikhailova N."/>
            <person name="Johnston A.W."/>
            <person name="Sanchez-Amat A."/>
        </authorList>
    </citation>
    <scope>NUCLEOTIDE SEQUENCE [LARGE SCALE GENOMIC DNA]</scope>
    <source>
        <strain evidence="10">ATCC 700492 / JCM 21426 / NBRC 103028 / MMB-1</strain>
    </source>
</reference>
<dbReference type="PANTHER" id="PTHR12532:SF0">
    <property type="entry name" value="TRANSLATIONAL ACTIVATOR OF CYTOCHROME C OXIDASE 1"/>
    <property type="match status" value="1"/>
</dbReference>
<dbReference type="GO" id="GO:0005829">
    <property type="term" value="C:cytosol"/>
    <property type="evidence" value="ECO:0007669"/>
    <property type="project" value="TreeGrafter"/>
</dbReference>
<evidence type="ECO:0000256" key="4">
    <source>
        <dbReference type="ARBA" id="ARBA00023125"/>
    </source>
</evidence>
<dbReference type="STRING" id="717774.Marme_1456"/>
<dbReference type="eggNOG" id="COG0217">
    <property type="taxonomic scope" value="Bacteria"/>
</dbReference>
<dbReference type="HOGENOM" id="CLU_062974_2_0_6"/>
<keyword evidence="3 6" id="KW-0805">Transcription regulation</keyword>
<proteinExistence type="inferred from homology"/>
<evidence type="ECO:0000259" key="7">
    <source>
        <dbReference type="Pfam" id="PF01709"/>
    </source>
</evidence>
<accession>F2JXB7</accession>
<dbReference type="SUPFAM" id="SSF75625">
    <property type="entry name" value="YebC-like"/>
    <property type="match status" value="1"/>
</dbReference>
<dbReference type="PATRIC" id="fig|717774.3.peg.1510"/>
<evidence type="ECO:0000256" key="2">
    <source>
        <dbReference type="ARBA" id="ARBA00022490"/>
    </source>
</evidence>